<name>A0AAV4UCU3_9ARAC</name>
<dbReference type="AlphaFoldDB" id="A0AAV4UCU3"/>
<evidence type="ECO:0000313" key="3">
    <source>
        <dbReference type="Proteomes" id="UP001054837"/>
    </source>
</evidence>
<feature type="region of interest" description="Disordered" evidence="1">
    <location>
        <begin position="1"/>
        <end position="35"/>
    </location>
</feature>
<dbReference type="Proteomes" id="UP001054837">
    <property type="component" value="Unassembled WGS sequence"/>
</dbReference>
<evidence type="ECO:0000256" key="1">
    <source>
        <dbReference type="SAM" id="MobiDB-lite"/>
    </source>
</evidence>
<accession>A0AAV4UCU3</accession>
<reference evidence="2 3" key="1">
    <citation type="submission" date="2021-06" db="EMBL/GenBank/DDBJ databases">
        <title>Caerostris darwini draft genome.</title>
        <authorList>
            <person name="Kono N."/>
            <person name="Arakawa K."/>
        </authorList>
    </citation>
    <scope>NUCLEOTIDE SEQUENCE [LARGE SCALE GENOMIC DNA]</scope>
</reference>
<comment type="caution">
    <text evidence="2">The sequence shown here is derived from an EMBL/GenBank/DDBJ whole genome shotgun (WGS) entry which is preliminary data.</text>
</comment>
<proteinExistence type="predicted"/>
<dbReference type="EMBL" id="BPLQ01011097">
    <property type="protein sequence ID" value="GIY55604.1"/>
    <property type="molecule type" value="Genomic_DNA"/>
</dbReference>
<protein>
    <submittedName>
        <fullName evidence="2">Uncharacterized protein</fullName>
    </submittedName>
</protein>
<feature type="compositionally biased region" description="Basic and acidic residues" evidence="1">
    <location>
        <begin position="9"/>
        <end position="35"/>
    </location>
</feature>
<gene>
    <name evidence="2" type="primary">AVEN_47452_1</name>
    <name evidence="2" type="ORF">CDAR_409321</name>
</gene>
<evidence type="ECO:0000313" key="2">
    <source>
        <dbReference type="EMBL" id="GIY55604.1"/>
    </source>
</evidence>
<organism evidence="2 3">
    <name type="scientific">Caerostris darwini</name>
    <dbReference type="NCBI Taxonomy" id="1538125"/>
    <lineage>
        <taxon>Eukaryota</taxon>
        <taxon>Metazoa</taxon>
        <taxon>Ecdysozoa</taxon>
        <taxon>Arthropoda</taxon>
        <taxon>Chelicerata</taxon>
        <taxon>Arachnida</taxon>
        <taxon>Araneae</taxon>
        <taxon>Araneomorphae</taxon>
        <taxon>Entelegynae</taxon>
        <taxon>Araneoidea</taxon>
        <taxon>Araneidae</taxon>
        <taxon>Caerostris</taxon>
    </lineage>
</organism>
<sequence>MPLEIFSPDDTKSENGDKKNSITKEKPEQNAVQKEKDMYDCLRSNTCEDARIKLMDCFLKTDRNITPIKETCNPELLKMINCINECASWAGKKK</sequence>
<keyword evidence="3" id="KW-1185">Reference proteome</keyword>